<comment type="cofactor">
    <cofactor evidence="1">
        <name>pyridoxal 5'-phosphate</name>
        <dbReference type="ChEBI" id="CHEBI:597326"/>
    </cofactor>
</comment>
<proteinExistence type="inferred from homology"/>
<dbReference type="Proteomes" id="UP001432027">
    <property type="component" value="Unassembled WGS sequence"/>
</dbReference>
<evidence type="ECO:0000256" key="1">
    <source>
        <dbReference type="ARBA" id="ARBA00001933"/>
    </source>
</evidence>
<dbReference type="AlphaFoldDB" id="A0AAV5U7R0"/>
<dbReference type="InterPro" id="IPR001926">
    <property type="entry name" value="TrpB-like_PALP"/>
</dbReference>
<organism evidence="5 6">
    <name type="scientific">Pristionchus entomophagus</name>
    <dbReference type="NCBI Taxonomy" id="358040"/>
    <lineage>
        <taxon>Eukaryota</taxon>
        <taxon>Metazoa</taxon>
        <taxon>Ecdysozoa</taxon>
        <taxon>Nematoda</taxon>
        <taxon>Chromadorea</taxon>
        <taxon>Rhabditida</taxon>
        <taxon>Rhabditina</taxon>
        <taxon>Diplogasteromorpha</taxon>
        <taxon>Diplogasteroidea</taxon>
        <taxon>Neodiplogasteridae</taxon>
        <taxon>Pristionchus</taxon>
    </lineage>
</organism>
<dbReference type="SUPFAM" id="SSF53686">
    <property type="entry name" value="Tryptophan synthase beta subunit-like PLP-dependent enzymes"/>
    <property type="match status" value="1"/>
</dbReference>
<evidence type="ECO:0000313" key="5">
    <source>
        <dbReference type="EMBL" id="GMT02444.1"/>
    </source>
</evidence>
<comment type="similarity">
    <text evidence="2">Belongs to the cysteine synthase/cystathionine beta-synthase family.</text>
</comment>
<evidence type="ECO:0000256" key="2">
    <source>
        <dbReference type="ARBA" id="ARBA00007103"/>
    </source>
</evidence>
<dbReference type="EMBL" id="BTSX01000005">
    <property type="protein sequence ID" value="GMT02444.1"/>
    <property type="molecule type" value="Genomic_DNA"/>
</dbReference>
<dbReference type="Gene3D" id="3.40.50.1100">
    <property type="match status" value="1"/>
</dbReference>
<protein>
    <recommendedName>
        <fullName evidence="4">Tryptophan synthase beta chain-like PALP domain-containing protein</fullName>
    </recommendedName>
</protein>
<evidence type="ECO:0000259" key="4">
    <source>
        <dbReference type="Pfam" id="PF00291"/>
    </source>
</evidence>
<dbReference type="InterPro" id="IPR050214">
    <property type="entry name" value="Cys_Synth/Cystath_Beta-Synth"/>
</dbReference>
<dbReference type="InterPro" id="IPR036052">
    <property type="entry name" value="TrpB-like_PALP_sf"/>
</dbReference>
<feature type="domain" description="Tryptophan synthase beta chain-like PALP" evidence="4">
    <location>
        <begin position="3"/>
        <end position="109"/>
    </location>
</feature>
<dbReference type="Pfam" id="PF00291">
    <property type="entry name" value="PALP"/>
    <property type="match status" value="1"/>
</dbReference>
<dbReference type="PANTHER" id="PTHR10314">
    <property type="entry name" value="CYSTATHIONINE BETA-SYNTHASE"/>
    <property type="match status" value="1"/>
</dbReference>
<keyword evidence="3" id="KW-0663">Pyridoxal phosphate</keyword>
<reference evidence="5" key="1">
    <citation type="submission" date="2023-10" db="EMBL/GenBank/DDBJ databases">
        <title>Genome assembly of Pristionchus species.</title>
        <authorList>
            <person name="Yoshida K."/>
            <person name="Sommer R.J."/>
        </authorList>
    </citation>
    <scope>NUCLEOTIDE SEQUENCE</scope>
    <source>
        <strain evidence="5">RS0144</strain>
    </source>
</reference>
<sequence>MKIKERVPTCQIFGVDPEGSLLADPDQKEDPHFYEVEGIGYDFVPGVLKRDTIDIWRKTTDRDSFETARALIAHEGLLCGGSSGANVHSALQVAKGLSADKRVVVILPDGVRNYLTKFLSDDWMFTRGYHLTTPSQKHANTNKIPAYHH</sequence>
<name>A0AAV5U7R0_9BILA</name>
<keyword evidence="6" id="KW-1185">Reference proteome</keyword>
<accession>A0AAV5U7R0</accession>
<evidence type="ECO:0000256" key="3">
    <source>
        <dbReference type="ARBA" id="ARBA00022898"/>
    </source>
</evidence>
<gene>
    <name evidence="5" type="ORF">PENTCL1PPCAC_24618</name>
</gene>
<evidence type="ECO:0000313" key="6">
    <source>
        <dbReference type="Proteomes" id="UP001432027"/>
    </source>
</evidence>
<dbReference type="GO" id="GO:0019344">
    <property type="term" value="P:cysteine biosynthetic process"/>
    <property type="evidence" value="ECO:0007669"/>
    <property type="project" value="UniProtKB-ARBA"/>
</dbReference>
<comment type="caution">
    <text evidence="5">The sequence shown here is derived from an EMBL/GenBank/DDBJ whole genome shotgun (WGS) entry which is preliminary data.</text>
</comment>
<dbReference type="FunFam" id="3.40.50.1100:FF:000118">
    <property type="entry name" value="Related to CYS4-cystathionine beta-synthase"/>
    <property type="match status" value="1"/>
</dbReference>